<dbReference type="PANTHER" id="PTHR43115:SF4">
    <property type="entry name" value="DEHYDROGENASE_REDUCTASE SDR FAMILY MEMBER 11"/>
    <property type="match status" value="1"/>
</dbReference>
<dbReference type="PANTHER" id="PTHR43115">
    <property type="entry name" value="DEHYDROGENASE/REDUCTASE SDR FAMILY MEMBER 11"/>
    <property type="match status" value="1"/>
</dbReference>
<evidence type="ECO:0000256" key="3">
    <source>
        <dbReference type="RuleBase" id="RU000363"/>
    </source>
</evidence>
<evidence type="ECO:0000259" key="4">
    <source>
        <dbReference type="SMART" id="SM00822"/>
    </source>
</evidence>
<proteinExistence type="inferred from homology"/>
<comment type="similarity">
    <text evidence="1 3">Belongs to the short-chain dehydrogenases/reductases (SDR) family.</text>
</comment>
<dbReference type="PRINTS" id="PR00081">
    <property type="entry name" value="GDHRDH"/>
</dbReference>
<dbReference type="SUPFAM" id="SSF51735">
    <property type="entry name" value="NAD(P)-binding Rossmann-fold domains"/>
    <property type="match status" value="1"/>
</dbReference>
<dbReference type="InterPro" id="IPR057326">
    <property type="entry name" value="KR_dom"/>
</dbReference>
<dbReference type="InterPro" id="IPR020904">
    <property type="entry name" value="Sc_DH/Rdtase_CS"/>
</dbReference>
<dbReference type="InterPro" id="IPR002347">
    <property type="entry name" value="SDR_fam"/>
</dbReference>
<dbReference type="PROSITE" id="PS00061">
    <property type="entry name" value="ADH_SHORT"/>
    <property type="match status" value="1"/>
</dbReference>
<name>G3LGY7_9PSED</name>
<reference evidence="5" key="1">
    <citation type="submission" date="2011-07" db="EMBL/GenBank/DDBJ databases">
        <title>Biodegradation of r-limonene and other terpenes by Pseudomonas sp. strain 19-rlim.</title>
        <authorList>
            <person name="Eaton R.W."/>
        </authorList>
    </citation>
    <scope>NUCLEOTIDE SEQUENCE</scope>
    <source>
        <strain evidence="5">19-rlim</strain>
    </source>
</reference>
<dbReference type="InterPro" id="IPR036291">
    <property type="entry name" value="NAD(P)-bd_dom_sf"/>
</dbReference>
<dbReference type="PRINTS" id="PR00080">
    <property type="entry name" value="SDRFAMILY"/>
</dbReference>
<feature type="domain" description="Ketoreductase" evidence="4">
    <location>
        <begin position="8"/>
        <end position="190"/>
    </location>
</feature>
<evidence type="ECO:0000313" key="5">
    <source>
        <dbReference type="EMBL" id="AEO27381.1"/>
    </source>
</evidence>
<dbReference type="Pfam" id="PF00106">
    <property type="entry name" value="adh_short"/>
    <property type="match status" value="1"/>
</dbReference>
<dbReference type="GO" id="GO:0016616">
    <property type="term" value="F:oxidoreductase activity, acting on the CH-OH group of donors, NAD or NADP as acceptor"/>
    <property type="evidence" value="ECO:0007669"/>
    <property type="project" value="UniProtKB-ARBA"/>
</dbReference>
<dbReference type="FunFam" id="3.40.50.720:FF:000047">
    <property type="entry name" value="NADP-dependent L-serine/L-allo-threonine dehydrogenase"/>
    <property type="match status" value="1"/>
</dbReference>
<dbReference type="Gene3D" id="3.40.50.720">
    <property type="entry name" value="NAD(P)-binding Rossmann-like Domain"/>
    <property type="match status" value="1"/>
</dbReference>
<evidence type="ECO:0000256" key="2">
    <source>
        <dbReference type="ARBA" id="ARBA00023002"/>
    </source>
</evidence>
<accession>G3LGY7</accession>
<protein>
    <submittedName>
        <fullName evidence="5">Short chain dehydrogenase/reductase</fullName>
    </submittedName>
</protein>
<evidence type="ECO:0000256" key="1">
    <source>
        <dbReference type="ARBA" id="ARBA00006484"/>
    </source>
</evidence>
<dbReference type="EMBL" id="JN379032">
    <property type="protein sequence ID" value="AEO27381.1"/>
    <property type="molecule type" value="Genomic_DNA"/>
</dbReference>
<sequence>MPTCIAGKTVIITGASSGIGRETALLLSSLGAHVVLAARRAERLDTLIKHLEAEGGQCLAVTTDVTSATAVQNLVDQALARFGQVDVLINNAGLMAISPLAERKTDEWERMIDINIKGVLHGIAAVLPVFQQQQHGHVINISSVAGHQVGAGAAVYCASKFAVRAISEGLRQETDKVRCTLISPGPVDTELFDGSSDARTVSMLKKAFSHTLSATDIARAIVYAIQQPEQVDINEIILRPIDSAI</sequence>
<dbReference type="AlphaFoldDB" id="G3LGY7"/>
<organism evidence="5">
    <name type="scientific">Pseudomonas sp. 19-rlim</name>
    <dbReference type="NCBI Taxonomy" id="1084570"/>
    <lineage>
        <taxon>Bacteria</taxon>
        <taxon>Pseudomonadati</taxon>
        <taxon>Pseudomonadota</taxon>
        <taxon>Gammaproteobacteria</taxon>
        <taxon>Pseudomonadales</taxon>
        <taxon>Pseudomonadaceae</taxon>
        <taxon>Pseudomonas</taxon>
    </lineage>
</organism>
<keyword evidence="2" id="KW-0560">Oxidoreductase</keyword>
<dbReference type="SMART" id="SM00822">
    <property type="entry name" value="PKS_KR"/>
    <property type="match status" value="1"/>
</dbReference>